<dbReference type="AlphaFoldDB" id="A0AAU9PIF7"/>
<reference evidence="1 2" key="1">
    <citation type="submission" date="2022-01" db="EMBL/GenBank/DDBJ databases">
        <authorList>
            <person name="Xiong W."/>
            <person name="Schranz E."/>
        </authorList>
    </citation>
    <scope>NUCLEOTIDE SEQUENCE [LARGE SCALE GENOMIC DNA]</scope>
</reference>
<accession>A0AAU9PIF7</accession>
<comment type="caution">
    <text evidence="1">The sequence shown here is derived from an EMBL/GenBank/DDBJ whole genome shotgun (WGS) entry which is preliminary data.</text>
</comment>
<dbReference type="SUPFAM" id="SSF55676">
    <property type="entry name" value="CytB endotoxin-like"/>
    <property type="match status" value="1"/>
</dbReference>
<name>A0AAU9PIF7_9ASTR</name>
<organism evidence="1 2">
    <name type="scientific">Lactuca virosa</name>
    <dbReference type="NCBI Taxonomy" id="75947"/>
    <lineage>
        <taxon>Eukaryota</taxon>
        <taxon>Viridiplantae</taxon>
        <taxon>Streptophyta</taxon>
        <taxon>Embryophyta</taxon>
        <taxon>Tracheophyta</taxon>
        <taxon>Spermatophyta</taxon>
        <taxon>Magnoliopsida</taxon>
        <taxon>eudicotyledons</taxon>
        <taxon>Gunneridae</taxon>
        <taxon>Pentapetalae</taxon>
        <taxon>asterids</taxon>
        <taxon>campanulids</taxon>
        <taxon>Asterales</taxon>
        <taxon>Asteraceae</taxon>
        <taxon>Cichorioideae</taxon>
        <taxon>Cichorieae</taxon>
        <taxon>Lactucinae</taxon>
        <taxon>Lactuca</taxon>
    </lineage>
</organism>
<dbReference type="InterPro" id="IPR035918">
    <property type="entry name" value="CytB_endotoxin-like_sf"/>
</dbReference>
<evidence type="ECO:0000313" key="2">
    <source>
        <dbReference type="Proteomes" id="UP001157418"/>
    </source>
</evidence>
<protein>
    <recommendedName>
        <fullName evidence="3">Reverse transcriptase Ty1/copia-type domain-containing protein</fullName>
    </recommendedName>
</protein>
<dbReference type="PANTHER" id="PTHR11439">
    <property type="entry name" value="GAG-POL-RELATED RETROTRANSPOSON"/>
    <property type="match status" value="1"/>
</dbReference>
<proteinExistence type="predicted"/>
<dbReference type="EMBL" id="CAKMRJ010005634">
    <property type="protein sequence ID" value="CAH1449370.1"/>
    <property type="molecule type" value="Genomic_DNA"/>
</dbReference>
<evidence type="ECO:0000313" key="1">
    <source>
        <dbReference type="EMBL" id="CAH1449370.1"/>
    </source>
</evidence>
<dbReference type="Proteomes" id="UP001157418">
    <property type="component" value="Unassembled WGS sequence"/>
</dbReference>
<dbReference type="PANTHER" id="PTHR11439:SF453">
    <property type="entry name" value="RNA-DIRECTED DNA POLYMERASE"/>
    <property type="match status" value="1"/>
</dbReference>
<sequence>MLHLFLGPVRARQTVKCKSNADSDYHEANLALGDSSPLPDPVQYRQIVGALQYVTLSRPDVAYVVNKVCQFMHSPTENHWSTVKRILRYLKGTSAYCLRIHQNSGTSLHAYADSTFTNLNAFSDADWVGCPDDRRSTWGYAIYIGPNLIS</sequence>
<gene>
    <name evidence="1" type="ORF">LVIROSA_LOCUS34857</name>
</gene>
<keyword evidence="2" id="KW-1185">Reference proteome</keyword>
<evidence type="ECO:0008006" key="3">
    <source>
        <dbReference type="Google" id="ProtNLM"/>
    </source>
</evidence>